<keyword evidence="6" id="KW-1185">Reference proteome</keyword>
<dbReference type="Pfam" id="PF12802">
    <property type="entry name" value="MarR_2"/>
    <property type="match status" value="1"/>
</dbReference>
<evidence type="ECO:0000256" key="1">
    <source>
        <dbReference type="ARBA" id="ARBA00023015"/>
    </source>
</evidence>
<dbReference type="Proteomes" id="UP000604241">
    <property type="component" value="Unassembled WGS sequence"/>
</dbReference>
<dbReference type="PANTHER" id="PTHR33164:SF104">
    <property type="entry name" value="TRANSCRIPTIONAL REGULATORY PROTEIN"/>
    <property type="match status" value="1"/>
</dbReference>
<dbReference type="PROSITE" id="PS01117">
    <property type="entry name" value="HTH_MARR_1"/>
    <property type="match status" value="1"/>
</dbReference>
<keyword evidence="3" id="KW-0804">Transcription</keyword>
<name>A0ABR8QGX6_9CELL</name>
<dbReference type="RefSeq" id="WP_191784328.1">
    <property type="nucleotide sequence ID" value="NZ_JACSQV010000014.1"/>
</dbReference>
<keyword evidence="1" id="KW-0805">Transcription regulation</keyword>
<proteinExistence type="predicted"/>
<evidence type="ECO:0000259" key="4">
    <source>
        <dbReference type="PROSITE" id="PS50995"/>
    </source>
</evidence>
<dbReference type="Gene3D" id="1.10.10.10">
    <property type="entry name" value="Winged helix-like DNA-binding domain superfamily/Winged helix DNA-binding domain"/>
    <property type="match status" value="1"/>
</dbReference>
<keyword evidence="2" id="KW-0238">DNA-binding</keyword>
<dbReference type="InterPro" id="IPR023187">
    <property type="entry name" value="Tscrpt_reg_MarR-type_CS"/>
</dbReference>
<feature type="domain" description="HTH marR-type" evidence="4">
    <location>
        <begin position="29"/>
        <end position="160"/>
    </location>
</feature>
<dbReference type="SUPFAM" id="SSF46785">
    <property type="entry name" value="Winged helix' DNA-binding domain"/>
    <property type="match status" value="1"/>
</dbReference>
<evidence type="ECO:0000313" key="6">
    <source>
        <dbReference type="Proteomes" id="UP000604241"/>
    </source>
</evidence>
<dbReference type="PROSITE" id="PS50995">
    <property type="entry name" value="HTH_MARR_2"/>
    <property type="match status" value="1"/>
</dbReference>
<sequence>MSDHDLGPAAPADRPPRSDVDVRASVAAWEALFRAQVTLVRRFARHDVWGGTSMREYDVLYTLSLAEDGALRLRELAGSSLLTQPSLSRLVDRLEAEGLVRRGPVAGDRRGKVVQLTEAGRRRQREIGRRHARSIDALVGGALDAEELATLQRLCDRLRLAQADLPDPVALTGDDPPEV</sequence>
<dbReference type="PRINTS" id="PR00598">
    <property type="entry name" value="HTHMARR"/>
</dbReference>
<organism evidence="5 6">
    <name type="scientific">Cellulomonas avistercoris</name>
    <dbReference type="NCBI Taxonomy" id="2762242"/>
    <lineage>
        <taxon>Bacteria</taxon>
        <taxon>Bacillati</taxon>
        <taxon>Actinomycetota</taxon>
        <taxon>Actinomycetes</taxon>
        <taxon>Micrococcales</taxon>
        <taxon>Cellulomonadaceae</taxon>
        <taxon>Cellulomonas</taxon>
    </lineage>
</organism>
<evidence type="ECO:0000313" key="5">
    <source>
        <dbReference type="EMBL" id="MBD7919685.1"/>
    </source>
</evidence>
<gene>
    <name evidence="5" type="ORF">H9657_15550</name>
</gene>
<protein>
    <submittedName>
        <fullName evidence="5">MarR family transcriptional regulator</fullName>
    </submittedName>
</protein>
<accession>A0ABR8QGX6</accession>
<reference evidence="5 6" key="1">
    <citation type="submission" date="2020-08" db="EMBL/GenBank/DDBJ databases">
        <title>A Genomic Blueprint of the Chicken Gut Microbiome.</title>
        <authorList>
            <person name="Gilroy R."/>
            <person name="Ravi A."/>
            <person name="Getino M."/>
            <person name="Pursley I."/>
            <person name="Horton D.L."/>
            <person name="Alikhan N.-F."/>
            <person name="Baker D."/>
            <person name="Gharbi K."/>
            <person name="Hall N."/>
            <person name="Watson M."/>
            <person name="Adriaenssens E.M."/>
            <person name="Foster-Nyarko E."/>
            <person name="Jarju S."/>
            <person name="Secka A."/>
            <person name="Antonio M."/>
            <person name="Oren A."/>
            <person name="Chaudhuri R."/>
            <person name="La Ragione R.M."/>
            <person name="Hildebrand F."/>
            <person name="Pallen M.J."/>
        </authorList>
    </citation>
    <scope>NUCLEOTIDE SEQUENCE [LARGE SCALE GENOMIC DNA]</scope>
    <source>
        <strain evidence="5 6">Sa3CUA2</strain>
    </source>
</reference>
<evidence type="ECO:0000256" key="3">
    <source>
        <dbReference type="ARBA" id="ARBA00023163"/>
    </source>
</evidence>
<dbReference type="InterPro" id="IPR036390">
    <property type="entry name" value="WH_DNA-bd_sf"/>
</dbReference>
<evidence type="ECO:0000256" key="2">
    <source>
        <dbReference type="ARBA" id="ARBA00023125"/>
    </source>
</evidence>
<comment type="caution">
    <text evidence="5">The sequence shown here is derived from an EMBL/GenBank/DDBJ whole genome shotgun (WGS) entry which is preliminary data.</text>
</comment>
<dbReference type="EMBL" id="JACSQV010000014">
    <property type="protein sequence ID" value="MBD7919685.1"/>
    <property type="molecule type" value="Genomic_DNA"/>
</dbReference>
<dbReference type="InterPro" id="IPR000835">
    <property type="entry name" value="HTH_MarR-typ"/>
</dbReference>
<dbReference type="InterPro" id="IPR036388">
    <property type="entry name" value="WH-like_DNA-bd_sf"/>
</dbReference>
<dbReference type="SMART" id="SM00347">
    <property type="entry name" value="HTH_MARR"/>
    <property type="match status" value="1"/>
</dbReference>
<dbReference type="PANTHER" id="PTHR33164">
    <property type="entry name" value="TRANSCRIPTIONAL REGULATOR, MARR FAMILY"/>
    <property type="match status" value="1"/>
</dbReference>
<dbReference type="InterPro" id="IPR039422">
    <property type="entry name" value="MarR/SlyA-like"/>
</dbReference>